<feature type="transmembrane region" description="Helical" evidence="2">
    <location>
        <begin position="235"/>
        <end position="256"/>
    </location>
</feature>
<evidence type="ECO:0000256" key="1">
    <source>
        <dbReference type="SAM" id="MobiDB-lite"/>
    </source>
</evidence>
<feature type="region of interest" description="Disordered" evidence="1">
    <location>
        <begin position="278"/>
        <end position="308"/>
    </location>
</feature>
<proteinExistence type="predicted"/>
<feature type="transmembrane region" description="Helical" evidence="2">
    <location>
        <begin position="204"/>
        <end position="223"/>
    </location>
</feature>
<dbReference type="AlphaFoldDB" id="A0A0W0G6I1"/>
<keyword evidence="2" id="KW-1133">Transmembrane helix</keyword>
<gene>
    <name evidence="3" type="ORF">WG66_3272</name>
</gene>
<accession>A0A0W0G6I1</accession>
<dbReference type="EMBL" id="LATX01000986">
    <property type="protein sequence ID" value="KTB44159.1"/>
    <property type="molecule type" value="Genomic_DNA"/>
</dbReference>
<dbReference type="Proteomes" id="UP000054988">
    <property type="component" value="Unassembled WGS sequence"/>
</dbReference>
<feature type="transmembrane region" description="Helical" evidence="2">
    <location>
        <begin position="86"/>
        <end position="108"/>
    </location>
</feature>
<feature type="transmembrane region" description="Helical" evidence="2">
    <location>
        <begin position="32"/>
        <end position="50"/>
    </location>
</feature>
<sequence>MNLLTGFYVTLFGMYIYMMCTRPLAREICNARLYFWLTVVLFALSTLSVADSTIRLVRETIIYFTAVSTGEHQIFIDYSGHDVGKIAVYSLQTIIPVLLNIAADYMLIHRCYVIWGSQKQVALPLIAASIITNALGIAGSILRSDLNHVLHTLGNNISFTYNICSVVVNSSVTLLTGHIWWIHRQVYKHGAYTCDTLLHSVTSIILESGIIYPTSTVINLIAANTTSIDMLPFDFSSFMFLGAGVAPTLIIVRAKLGSNVETLQDRLSEICFSSEVPTTARPQKPKERATSKRQQVYEKNLSNDMTPN</sequence>
<evidence type="ECO:0000313" key="4">
    <source>
        <dbReference type="Proteomes" id="UP000054988"/>
    </source>
</evidence>
<keyword evidence="2" id="KW-0472">Membrane</keyword>
<evidence type="ECO:0000256" key="2">
    <source>
        <dbReference type="SAM" id="Phobius"/>
    </source>
</evidence>
<feature type="transmembrane region" description="Helical" evidence="2">
    <location>
        <begin position="159"/>
        <end position="183"/>
    </location>
</feature>
<feature type="transmembrane region" description="Helical" evidence="2">
    <location>
        <begin position="120"/>
        <end position="139"/>
    </location>
</feature>
<keyword evidence="2" id="KW-0812">Transmembrane</keyword>
<comment type="caution">
    <text evidence="3">The sequence shown here is derived from an EMBL/GenBank/DDBJ whole genome shotgun (WGS) entry which is preliminary data.</text>
</comment>
<evidence type="ECO:0000313" key="3">
    <source>
        <dbReference type="EMBL" id="KTB44159.1"/>
    </source>
</evidence>
<protein>
    <submittedName>
        <fullName evidence="3">Uncharacterized protein</fullName>
    </submittedName>
</protein>
<feature type="transmembrane region" description="Helical" evidence="2">
    <location>
        <begin position="6"/>
        <end position="25"/>
    </location>
</feature>
<organism evidence="3 4">
    <name type="scientific">Moniliophthora roreri</name>
    <name type="common">Frosty pod rot fungus</name>
    <name type="synonym">Monilia roreri</name>
    <dbReference type="NCBI Taxonomy" id="221103"/>
    <lineage>
        <taxon>Eukaryota</taxon>
        <taxon>Fungi</taxon>
        <taxon>Dikarya</taxon>
        <taxon>Basidiomycota</taxon>
        <taxon>Agaricomycotina</taxon>
        <taxon>Agaricomycetes</taxon>
        <taxon>Agaricomycetidae</taxon>
        <taxon>Agaricales</taxon>
        <taxon>Marasmiineae</taxon>
        <taxon>Marasmiaceae</taxon>
        <taxon>Moniliophthora</taxon>
    </lineage>
</organism>
<name>A0A0W0G6I1_MONRR</name>
<reference evidence="3 4" key="1">
    <citation type="submission" date="2015-12" db="EMBL/GenBank/DDBJ databases">
        <title>Draft genome sequence of Moniliophthora roreri, the causal agent of frosty pod rot of cacao.</title>
        <authorList>
            <person name="Aime M.C."/>
            <person name="Diaz-Valderrama J.R."/>
            <person name="Kijpornyongpan T."/>
            <person name="Phillips-Mora W."/>
        </authorList>
    </citation>
    <scope>NUCLEOTIDE SEQUENCE [LARGE SCALE GENOMIC DNA]</scope>
    <source>
        <strain evidence="3 4">MCA 2952</strain>
    </source>
</reference>